<keyword evidence="2 3" id="KW-0808">Transferase</keyword>
<comment type="caution">
    <text evidence="3">The sequence shown here is derived from an EMBL/GenBank/DDBJ whole genome shotgun (WGS) entry which is preliminary data.</text>
</comment>
<dbReference type="InterPro" id="IPR002201">
    <property type="entry name" value="Glyco_trans_9"/>
</dbReference>
<dbReference type="Gene3D" id="3.40.50.2000">
    <property type="entry name" value="Glycogen Phosphorylase B"/>
    <property type="match status" value="2"/>
</dbReference>
<dbReference type="PANTHER" id="PTHR30160">
    <property type="entry name" value="TETRAACYLDISACCHARIDE 4'-KINASE-RELATED"/>
    <property type="match status" value="1"/>
</dbReference>
<dbReference type="RefSeq" id="WP_114461832.1">
    <property type="nucleotide sequence ID" value="NZ_QPIW01000011.1"/>
</dbReference>
<name>A0A369IA40_9BACT</name>
<organism evidence="3 4">
    <name type="scientific">Runella aurantiaca</name>
    <dbReference type="NCBI Taxonomy" id="2282308"/>
    <lineage>
        <taxon>Bacteria</taxon>
        <taxon>Pseudomonadati</taxon>
        <taxon>Bacteroidota</taxon>
        <taxon>Cytophagia</taxon>
        <taxon>Cytophagales</taxon>
        <taxon>Spirosomataceae</taxon>
        <taxon>Runella</taxon>
    </lineage>
</organism>
<evidence type="ECO:0000256" key="2">
    <source>
        <dbReference type="ARBA" id="ARBA00022679"/>
    </source>
</evidence>
<sequence length="328" mass="37878">MSLKVLIIRFSSIGDIVLTTPVVRCLKTQRPDVEIHYLTKASYKYLLTDNPYIDQLHLLEGSIWGIAKQLRKEKFDLVIDLHQNLRTLQIKAALGVQAISFNKLNWEKWLYVNWKINALPNVHIVDRYLNTLQTLGVVNDDRGLDYFIPYRDIIEPDWLPESHQKGFVAYAIGGQHETKKLPLNRMIELCEKINFPVVLLGGKEDAANGDMIEKAIGKHFIYNACGKCNFNQSASLIQQSKLVFSHDTGLMHVAAAFKKKIYSIWGNTVPEFGMYPYQTQFVMLENRQLTCRPCSKIGHKRCPKGHFKCMNELSFSFEIKELKRQSWQ</sequence>
<dbReference type="GO" id="GO:0008713">
    <property type="term" value="F:ADP-heptose-lipopolysaccharide heptosyltransferase activity"/>
    <property type="evidence" value="ECO:0007669"/>
    <property type="project" value="TreeGrafter"/>
</dbReference>
<evidence type="ECO:0000313" key="4">
    <source>
        <dbReference type="Proteomes" id="UP000253141"/>
    </source>
</evidence>
<gene>
    <name evidence="3" type="ORF">DVG78_14735</name>
</gene>
<accession>A0A369IA40</accession>
<dbReference type="GO" id="GO:0005829">
    <property type="term" value="C:cytosol"/>
    <property type="evidence" value="ECO:0007669"/>
    <property type="project" value="TreeGrafter"/>
</dbReference>
<protein>
    <submittedName>
        <fullName evidence="3">Glycosyltransferase family 9 protein</fullName>
    </submittedName>
</protein>
<dbReference type="Pfam" id="PF01075">
    <property type="entry name" value="Glyco_transf_9"/>
    <property type="match status" value="1"/>
</dbReference>
<evidence type="ECO:0000256" key="1">
    <source>
        <dbReference type="ARBA" id="ARBA00022676"/>
    </source>
</evidence>
<dbReference type="EMBL" id="QPIW01000011">
    <property type="protein sequence ID" value="RDB05135.1"/>
    <property type="molecule type" value="Genomic_DNA"/>
</dbReference>
<dbReference type="InterPro" id="IPR051199">
    <property type="entry name" value="LPS_LOS_Heptosyltrfase"/>
</dbReference>
<dbReference type="SUPFAM" id="SSF53756">
    <property type="entry name" value="UDP-Glycosyltransferase/glycogen phosphorylase"/>
    <property type="match status" value="1"/>
</dbReference>
<proteinExistence type="predicted"/>
<keyword evidence="4" id="KW-1185">Reference proteome</keyword>
<reference evidence="3 4" key="1">
    <citation type="submission" date="2018-07" db="EMBL/GenBank/DDBJ databases">
        <title>Genome analysis of Runella aurantiaca.</title>
        <authorList>
            <person name="Yang X."/>
        </authorList>
    </citation>
    <scope>NUCLEOTIDE SEQUENCE [LARGE SCALE GENOMIC DNA]</scope>
    <source>
        <strain evidence="3 4">YX9</strain>
    </source>
</reference>
<dbReference type="GO" id="GO:0009244">
    <property type="term" value="P:lipopolysaccharide core region biosynthetic process"/>
    <property type="evidence" value="ECO:0007669"/>
    <property type="project" value="TreeGrafter"/>
</dbReference>
<dbReference type="PANTHER" id="PTHR30160:SF1">
    <property type="entry name" value="LIPOPOLYSACCHARIDE 1,2-N-ACETYLGLUCOSAMINETRANSFERASE-RELATED"/>
    <property type="match status" value="1"/>
</dbReference>
<dbReference type="Proteomes" id="UP000253141">
    <property type="component" value="Unassembled WGS sequence"/>
</dbReference>
<dbReference type="AlphaFoldDB" id="A0A369IA40"/>
<evidence type="ECO:0000313" key="3">
    <source>
        <dbReference type="EMBL" id="RDB05135.1"/>
    </source>
</evidence>
<dbReference type="CDD" id="cd03789">
    <property type="entry name" value="GT9_LPS_heptosyltransferase"/>
    <property type="match status" value="1"/>
</dbReference>
<dbReference type="OrthoDB" id="9768048at2"/>
<keyword evidence="1" id="KW-0328">Glycosyltransferase</keyword>